<name>A0A4Q0XXY7_9BACT</name>
<feature type="transmembrane region" description="Helical" evidence="7">
    <location>
        <begin position="15"/>
        <end position="33"/>
    </location>
</feature>
<dbReference type="InterPro" id="IPR010920">
    <property type="entry name" value="LSM_dom_sf"/>
</dbReference>
<dbReference type="InterPro" id="IPR049142">
    <property type="entry name" value="MS_channel_1st"/>
</dbReference>
<evidence type="ECO:0000313" key="11">
    <source>
        <dbReference type="EMBL" id="RXJ62412.1"/>
    </source>
</evidence>
<sequence length="268" mass="29285">MEEYISQILNLAIEYAPKLALAIVTLILGLWAIKLVEKILEKTLIASKTDKTLIPFLKSLTSWILKILLFISVASMVGIATTSFVAVLGAAGLAVGLALQGSLSNFAGGVLLLIFRPYKIGDLIETQGHVGKVKEIQIFNTILTTYQNKTIIIPNSVISSNSITNISGNGTLRVDMEIGISYESDIDKAKEVILNTVAKNENVLKDPQCIVGVNALADSSVNLLVLPWCNTENYWDVYFGLREEIKKALDANNITIPFPQRDVHIINS</sequence>
<dbReference type="Gene3D" id="3.30.70.100">
    <property type="match status" value="1"/>
</dbReference>
<evidence type="ECO:0000256" key="2">
    <source>
        <dbReference type="ARBA" id="ARBA00008017"/>
    </source>
</evidence>
<dbReference type="Pfam" id="PF21082">
    <property type="entry name" value="MS_channel_3rd"/>
    <property type="match status" value="1"/>
</dbReference>
<dbReference type="RefSeq" id="WP_129082326.1">
    <property type="nucleotide sequence ID" value="NZ_CP041070.1"/>
</dbReference>
<keyword evidence="6 7" id="KW-0472">Membrane</keyword>
<dbReference type="Pfam" id="PF05552">
    <property type="entry name" value="MS_channel_1st_1"/>
    <property type="match status" value="1"/>
</dbReference>
<accession>A0A4Q0XXY7</accession>
<dbReference type="Pfam" id="PF00924">
    <property type="entry name" value="MS_channel_2nd"/>
    <property type="match status" value="1"/>
</dbReference>
<comment type="subcellular location">
    <subcellularLocation>
        <location evidence="1">Cell membrane</location>
        <topology evidence="1">Multi-pass membrane protein</topology>
    </subcellularLocation>
</comment>
<keyword evidence="12" id="KW-1185">Reference proteome</keyword>
<dbReference type="InterPro" id="IPR023408">
    <property type="entry name" value="MscS_beta-dom_sf"/>
</dbReference>
<evidence type="ECO:0000256" key="7">
    <source>
        <dbReference type="SAM" id="Phobius"/>
    </source>
</evidence>
<dbReference type="SUPFAM" id="SSF82689">
    <property type="entry name" value="Mechanosensitive channel protein MscS (YggB), C-terminal domain"/>
    <property type="match status" value="1"/>
</dbReference>
<dbReference type="InterPro" id="IPR011066">
    <property type="entry name" value="MscS_channel_C_sf"/>
</dbReference>
<evidence type="ECO:0000313" key="12">
    <source>
        <dbReference type="Proteomes" id="UP000290191"/>
    </source>
</evidence>
<comment type="caution">
    <text evidence="11">The sequence shown here is derived from an EMBL/GenBank/DDBJ whole genome shotgun (WGS) entry which is preliminary data.</text>
</comment>
<feature type="domain" description="Mechanosensitive ion channel MscS C-terminal" evidence="9">
    <location>
        <begin position="174"/>
        <end position="256"/>
    </location>
</feature>
<evidence type="ECO:0000256" key="1">
    <source>
        <dbReference type="ARBA" id="ARBA00004651"/>
    </source>
</evidence>
<feature type="transmembrane region" description="Helical" evidence="7">
    <location>
        <begin position="97"/>
        <end position="115"/>
    </location>
</feature>
<dbReference type="InterPro" id="IPR008910">
    <property type="entry name" value="MSC_TM_helix"/>
</dbReference>
<dbReference type="InterPro" id="IPR011014">
    <property type="entry name" value="MscS_channel_TM-2"/>
</dbReference>
<dbReference type="EMBL" id="PDKO01000008">
    <property type="protein sequence ID" value="RXJ62412.1"/>
    <property type="molecule type" value="Genomic_DNA"/>
</dbReference>
<comment type="similarity">
    <text evidence="2">Belongs to the MscS (TC 1.A.23) family.</text>
</comment>
<feature type="transmembrane region" description="Helical" evidence="7">
    <location>
        <begin position="67"/>
        <end position="91"/>
    </location>
</feature>
<evidence type="ECO:0000256" key="3">
    <source>
        <dbReference type="ARBA" id="ARBA00022475"/>
    </source>
</evidence>
<dbReference type="AlphaFoldDB" id="A0A4Q0XXY7"/>
<dbReference type="InterPro" id="IPR045275">
    <property type="entry name" value="MscS_archaea/bacteria_type"/>
</dbReference>
<keyword evidence="4 7" id="KW-0812">Transmembrane</keyword>
<dbReference type="OrthoDB" id="9784565at2"/>
<dbReference type="GO" id="GO:0008381">
    <property type="term" value="F:mechanosensitive monoatomic ion channel activity"/>
    <property type="evidence" value="ECO:0007669"/>
    <property type="project" value="InterPro"/>
</dbReference>
<evidence type="ECO:0000259" key="9">
    <source>
        <dbReference type="Pfam" id="PF21082"/>
    </source>
</evidence>
<dbReference type="InterPro" id="IPR006685">
    <property type="entry name" value="MscS_channel_2nd"/>
</dbReference>
<evidence type="ECO:0000256" key="5">
    <source>
        <dbReference type="ARBA" id="ARBA00022989"/>
    </source>
</evidence>
<dbReference type="PANTHER" id="PTHR30221:SF1">
    <property type="entry name" value="SMALL-CONDUCTANCE MECHANOSENSITIVE CHANNEL"/>
    <property type="match status" value="1"/>
</dbReference>
<dbReference type="PANTHER" id="PTHR30221">
    <property type="entry name" value="SMALL-CONDUCTANCE MECHANOSENSITIVE CHANNEL"/>
    <property type="match status" value="1"/>
</dbReference>
<evidence type="ECO:0000259" key="10">
    <source>
        <dbReference type="Pfam" id="PF21088"/>
    </source>
</evidence>
<proteinExistence type="inferred from homology"/>
<dbReference type="SUPFAM" id="SSF50182">
    <property type="entry name" value="Sm-like ribonucleoproteins"/>
    <property type="match status" value="1"/>
</dbReference>
<dbReference type="STRING" id="877500.GCA_000935065_01129"/>
<feature type="domain" description="Mechanosensitive ion channel transmembrane helices 2/3" evidence="10">
    <location>
        <begin position="67"/>
        <end position="100"/>
    </location>
</feature>
<dbReference type="Gene3D" id="2.30.30.60">
    <property type="match status" value="1"/>
</dbReference>
<evidence type="ECO:0000256" key="4">
    <source>
        <dbReference type="ARBA" id="ARBA00022692"/>
    </source>
</evidence>
<evidence type="ECO:0000259" key="8">
    <source>
        <dbReference type="Pfam" id="PF00924"/>
    </source>
</evidence>
<dbReference type="InterPro" id="IPR049278">
    <property type="entry name" value="MS_channel_C"/>
</dbReference>
<dbReference type="Proteomes" id="UP000290191">
    <property type="component" value="Unassembled WGS sequence"/>
</dbReference>
<protein>
    <submittedName>
        <fullName evidence="11">Mechanosensitive ion channel protein</fullName>
    </submittedName>
</protein>
<keyword evidence="5 7" id="KW-1133">Transmembrane helix</keyword>
<dbReference type="Pfam" id="PF21088">
    <property type="entry name" value="MS_channel_1st"/>
    <property type="match status" value="1"/>
</dbReference>
<reference evidence="11 12" key="1">
    <citation type="submission" date="2017-10" db="EMBL/GenBank/DDBJ databases">
        <title>Genomics of the genus Arcobacter.</title>
        <authorList>
            <person name="Perez-Cataluna A."/>
            <person name="Figueras M.J."/>
        </authorList>
    </citation>
    <scope>NUCLEOTIDE SEQUENCE [LARGE SCALE GENOMIC DNA]</scope>
    <source>
        <strain evidence="11 12">DSM 24636</strain>
    </source>
</reference>
<dbReference type="SUPFAM" id="SSF82861">
    <property type="entry name" value="Mechanosensitive channel protein MscS (YggB), transmembrane region"/>
    <property type="match status" value="1"/>
</dbReference>
<organism evidence="11 12">
    <name type="scientific">Halarcobacter anaerophilus</name>
    <dbReference type="NCBI Taxonomy" id="877500"/>
    <lineage>
        <taxon>Bacteria</taxon>
        <taxon>Pseudomonadati</taxon>
        <taxon>Campylobacterota</taxon>
        <taxon>Epsilonproteobacteria</taxon>
        <taxon>Campylobacterales</taxon>
        <taxon>Arcobacteraceae</taxon>
        <taxon>Halarcobacter</taxon>
    </lineage>
</organism>
<evidence type="ECO:0000256" key="6">
    <source>
        <dbReference type="ARBA" id="ARBA00023136"/>
    </source>
</evidence>
<gene>
    <name evidence="11" type="ORF">CRV06_09745</name>
</gene>
<keyword evidence="3" id="KW-1003">Cell membrane</keyword>
<dbReference type="Gene3D" id="1.10.287.1260">
    <property type="match status" value="1"/>
</dbReference>
<feature type="domain" description="Mechanosensitive ion channel MscS" evidence="8">
    <location>
        <begin position="102"/>
        <end position="167"/>
    </location>
</feature>
<dbReference type="GO" id="GO:0005886">
    <property type="term" value="C:plasma membrane"/>
    <property type="evidence" value="ECO:0007669"/>
    <property type="project" value="UniProtKB-SubCell"/>
</dbReference>